<dbReference type="Proteomes" id="UP000652761">
    <property type="component" value="Unassembled WGS sequence"/>
</dbReference>
<evidence type="ECO:0000313" key="2">
    <source>
        <dbReference type="Proteomes" id="UP000652761"/>
    </source>
</evidence>
<evidence type="ECO:0000313" key="1">
    <source>
        <dbReference type="EMBL" id="MQL95134.1"/>
    </source>
</evidence>
<sequence length="118" mass="13225">MGNCIRVQPSGSWADDCEEWEWAEATHRQRHFVREVATAEESELLKGESMARQRPATQVTIMISKKQLEELLRNADPSQGLSLQILLENLVPGTRGGALPGCSRRWRPALDSVPEVSE</sequence>
<dbReference type="EMBL" id="NMUH01001757">
    <property type="protein sequence ID" value="MQL95134.1"/>
    <property type="molecule type" value="Genomic_DNA"/>
</dbReference>
<reference evidence="1" key="1">
    <citation type="submission" date="2017-07" db="EMBL/GenBank/DDBJ databases">
        <title>Taro Niue Genome Assembly and Annotation.</title>
        <authorList>
            <person name="Atibalentja N."/>
            <person name="Keating K."/>
            <person name="Fields C.J."/>
        </authorList>
    </citation>
    <scope>NUCLEOTIDE SEQUENCE</scope>
    <source>
        <strain evidence="1">Niue_2</strain>
        <tissue evidence="1">Leaf</tissue>
    </source>
</reference>
<organism evidence="1 2">
    <name type="scientific">Colocasia esculenta</name>
    <name type="common">Wild taro</name>
    <name type="synonym">Arum esculentum</name>
    <dbReference type="NCBI Taxonomy" id="4460"/>
    <lineage>
        <taxon>Eukaryota</taxon>
        <taxon>Viridiplantae</taxon>
        <taxon>Streptophyta</taxon>
        <taxon>Embryophyta</taxon>
        <taxon>Tracheophyta</taxon>
        <taxon>Spermatophyta</taxon>
        <taxon>Magnoliopsida</taxon>
        <taxon>Liliopsida</taxon>
        <taxon>Araceae</taxon>
        <taxon>Aroideae</taxon>
        <taxon>Colocasieae</taxon>
        <taxon>Colocasia</taxon>
    </lineage>
</organism>
<dbReference type="AlphaFoldDB" id="A0A843VPV6"/>
<keyword evidence="2" id="KW-1185">Reference proteome</keyword>
<accession>A0A843VPV6</accession>
<name>A0A843VPV6_COLES</name>
<protein>
    <submittedName>
        <fullName evidence="1">Uncharacterized protein</fullName>
    </submittedName>
</protein>
<dbReference type="OrthoDB" id="1932977at2759"/>
<gene>
    <name evidence="1" type="ORF">Taro_027795</name>
</gene>
<dbReference type="PANTHER" id="PTHR33647">
    <property type="entry name" value="OS01G0793900 PROTEIN"/>
    <property type="match status" value="1"/>
</dbReference>
<comment type="caution">
    <text evidence="1">The sequence shown here is derived from an EMBL/GenBank/DDBJ whole genome shotgun (WGS) entry which is preliminary data.</text>
</comment>
<proteinExistence type="predicted"/>
<dbReference type="PANTHER" id="PTHR33647:SF5">
    <property type="entry name" value="OS01G0793900 PROTEIN"/>
    <property type="match status" value="1"/>
</dbReference>